<evidence type="ECO:0000256" key="2">
    <source>
        <dbReference type="ARBA" id="ARBA00010112"/>
    </source>
</evidence>
<dbReference type="InterPro" id="IPR038479">
    <property type="entry name" value="Transthyretin-like_sf"/>
</dbReference>
<sequence>MPKVICSVVLLLLLTVQVYTQSVAVRSVQVKGAFKCGTEVAKNARVVLYRVPANDAKKINAIEELESREISPAGLFEISANTNGRPTNETDLKPAIRVYHRCDVDDKKKKDQTRSFQVAVPDSFVSLGKTAKQTFDIGTLNLELEYPGEAWVKNDKKKA</sequence>
<proteinExistence type="inferred from homology"/>
<dbReference type="Proteomes" id="UP000614601">
    <property type="component" value="Unassembled WGS sequence"/>
</dbReference>
<comment type="similarity">
    <text evidence="2">Belongs to the nematode transthyretin-like family.</text>
</comment>
<dbReference type="PANTHER" id="PTHR21700:SF48">
    <property type="entry name" value="TRANSTHYRETIN-LIKE FAMILY PROTEIN"/>
    <property type="match status" value="1"/>
</dbReference>
<keyword evidence="4 5" id="KW-0732">Signal</keyword>
<dbReference type="Gene3D" id="2.60.40.3330">
    <property type="match status" value="1"/>
</dbReference>
<dbReference type="OrthoDB" id="5811720at2759"/>
<dbReference type="InterPro" id="IPR001534">
    <property type="entry name" value="Transthyretin-like"/>
</dbReference>
<dbReference type="EMBL" id="CAJFDH010000006">
    <property type="protein sequence ID" value="CAD5227568.1"/>
    <property type="molecule type" value="Genomic_DNA"/>
</dbReference>
<evidence type="ECO:0000256" key="5">
    <source>
        <dbReference type="SAM" id="SignalP"/>
    </source>
</evidence>
<dbReference type="GO" id="GO:0009986">
    <property type="term" value="C:cell surface"/>
    <property type="evidence" value="ECO:0007669"/>
    <property type="project" value="InterPro"/>
</dbReference>
<evidence type="ECO:0000313" key="6">
    <source>
        <dbReference type="EMBL" id="CAD5227568.1"/>
    </source>
</evidence>
<comment type="caution">
    <text evidence="6">The sequence shown here is derived from an EMBL/GenBank/DDBJ whole genome shotgun (WGS) entry which is preliminary data.</text>
</comment>
<feature type="signal peptide" evidence="5">
    <location>
        <begin position="1"/>
        <end position="20"/>
    </location>
</feature>
<gene>
    <name evidence="6" type="ORF">BOKJ2_LOCUS12238</name>
</gene>
<keyword evidence="7" id="KW-1185">Reference proteome</keyword>
<evidence type="ECO:0000256" key="4">
    <source>
        <dbReference type="ARBA" id="ARBA00022729"/>
    </source>
</evidence>
<evidence type="ECO:0000256" key="1">
    <source>
        <dbReference type="ARBA" id="ARBA00004613"/>
    </source>
</evidence>
<dbReference type="Proteomes" id="UP000783686">
    <property type="component" value="Unassembled WGS sequence"/>
</dbReference>
<comment type="subcellular location">
    <subcellularLocation>
        <location evidence="1">Secreted</location>
    </subcellularLocation>
</comment>
<keyword evidence="3" id="KW-0964">Secreted</keyword>
<name>A0A811LDR5_9BILA</name>
<evidence type="ECO:0000313" key="7">
    <source>
        <dbReference type="Proteomes" id="UP000614601"/>
    </source>
</evidence>
<organism evidence="6 7">
    <name type="scientific">Bursaphelenchus okinawaensis</name>
    <dbReference type="NCBI Taxonomy" id="465554"/>
    <lineage>
        <taxon>Eukaryota</taxon>
        <taxon>Metazoa</taxon>
        <taxon>Ecdysozoa</taxon>
        <taxon>Nematoda</taxon>
        <taxon>Chromadorea</taxon>
        <taxon>Rhabditida</taxon>
        <taxon>Tylenchina</taxon>
        <taxon>Tylenchomorpha</taxon>
        <taxon>Aphelenchoidea</taxon>
        <taxon>Aphelenchoididae</taxon>
        <taxon>Bursaphelenchus</taxon>
    </lineage>
</organism>
<dbReference type="Pfam" id="PF01060">
    <property type="entry name" value="TTR-52"/>
    <property type="match status" value="1"/>
</dbReference>
<protein>
    <submittedName>
        <fullName evidence="6">Uncharacterized protein</fullName>
    </submittedName>
</protein>
<dbReference type="GO" id="GO:0005576">
    <property type="term" value="C:extracellular region"/>
    <property type="evidence" value="ECO:0007669"/>
    <property type="project" value="UniProtKB-SubCell"/>
</dbReference>
<evidence type="ECO:0000256" key="3">
    <source>
        <dbReference type="ARBA" id="ARBA00022525"/>
    </source>
</evidence>
<dbReference type="PANTHER" id="PTHR21700">
    <property type="entry name" value="TRANSTHYRETIN-LIKE FAMILY PROTEIN-RELATED"/>
    <property type="match status" value="1"/>
</dbReference>
<dbReference type="AlphaFoldDB" id="A0A811LDR5"/>
<dbReference type="EMBL" id="CAJFCW020000006">
    <property type="protein sequence ID" value="CAG9123385.1"/>
    <property type="molecule type" value="Genomic_DNA"/>
</dbReference>
<reference evidence="6" key="1">
    <citation type="submission" date="2020-09" db="EMBL/GenBank/DDBJ databases">
        <authorList>
            <person name="Kikuchi T."/>
        </authorList>
    </citation>
    <scope>NUCLEOTIDE SEQUENCE</scope>
    <source>
        <strain evidence="6">SH1</strain>
    </source>
</reference>
<accession>A0A811LDR5</accession>
<feature type="chain" id="PRO_5036221353" evidence="5">
    <location>
        <begin position="21"/>
        <end position="159"/>
    </location>
</feature>